<keyword evidence="1" id="KW-1133">Transmembrane helix</keyword>
<keyword evidence="1" id="KW-0472">Membrane</keyword>
<feature type="transmembrane region" description="Helical" evidence="1">
    <location>
        <begin position="124"/>
        <end position="152"/>
    </location>
</feature>
<dbReference type="Proteomes" id="UP001138709">
    <property type="component" value="Unassembled WGS sequence"/>
</dbReference>
<keyword evidence="3" id="KW-1185">Reference proteome</keyword>
<feature type="transmembrane region" description="Helical" evidence="1">
    <location>
        <begin position="81"/>
        <end position="104"/>
    </location>
</feature>
<evidence type="ECO:0000313" key="3">
    <source>
        <dbReference type="Proteomes" id="UP001138709"/>
    </source>
</evidence>
<name>A0A9X9XBP7_9PROT</name>
<keyword evidence="1" id="KW-0812">Transmembrane</keyword>
<dbReference type="RefSeq" id="WP_211846672.1">
    <property type="nucleotide sequence ID" value="NZ_JAAEDL010000010.1"/>
</dbReference>
<evidence type="ECO:0000256" key="1">
    <source>
        <dbReference type="SAM" id="Phobius"/>
    </source>
</evidence>
<reference evidence="2" key="2">
    <citation type="journal article" date="2021" name="Syst. Appl. Microbiol.">
        <title>Roseomonas hellenica sp. nov., isolated from roots of wild-growing Alkanna tinctoria.</title>
        <authorList>
            <person name="Rat A."/>
            <person name="Naranjo H.D."/>
            <person name="Lebbe L."/>
            <person name="Cnockaert M."/>
            <person name="Krigas N."/>
            <person name="Grigoriadou K."/>
            <person name="Maloupa E."/>
            <person name="Willems A."/>
        </authorList>
    </citation>
    <scope>NUCLEOTIDE SEQUENCE</scope>
    <source>
        <strain evidence="2">LMG 31228</strain>
    </source>
</reference>
<gene>
    <name evidence="2" type="ORF">GXW74_11600</name>
</gene>
<proteinExistence type="predicted"/>
<accession>A0A9X9XBP7</accession>
<reference evidence="2" key="1">
    <citation type="submission" date="2020-01" db="EMBL/GenBank/DDBJ databases">
        <authorList>
            <person name="Rat A."/>
        </authorList>
    </citation>
    <scope>NUCLEOTIDE SEQUENCE</scope>
    <source>
        <strain evidence="2">LMG 31228</strain>
    </source>
</reference>
<comment type="caution">
    <text evidence="2">The sequence shown here is derived from an EMBL/GenBank/DDBJ whole genome shotgun (WGS) entry which is preliminary data.</text>
</comment>
<dbReference type="EMBL" id="JAAEDL010000010">
    <property type="protein sequence ID" value="MBR0681133.1"/>
    <property type="molecule type" value="Genomic_DNA"/>
</dbReference>
<organism evidence="2 3">
    <name type="scientific">Neoroseomonas eburnea</name>
    <dbReference type="NCBI Taxonomy" id="1346889"/>
    <lineage>
        <taxon>Bacteria</taxon>
        <taxon>Pseudomonadati</taxon>
        <taxon>Pseudomonadota</taxon>
        <taxon>Alphaproteobacteria</taxon>
        <taxon>Acetobacterales</taxon>
        <taxon>Acetobacteraceae</taxon>
        <taxon>Neoroseomonas</taxon>
    </lineage>
</organism>
<sequence>MAAPTAGTIEREIEGVWYAASWRLTAGGEVIVSAPFMQDRRMRLGTGEAPADLAKEMLAAFVAERRASRRMRVAAGEGSDWVGAVYAGGAGLTGFVVFFGSWVYCIAHYGFLLGVGLGWLPSLIVAVVAAALWPIAALLLLLLLGVVAALILRTGS</sequence>
<protein>
    <submittedName>
        <fullName evidence="2">Uncharacterized protein</fullName>
    </submittedName>
</protein>
<evidence type="ECO:0000313" key="2">
    <source>
        <dbReference type="EMBL" id="MBR0681133.1"/>
    </source>
</evidence>
<dbReference type="AlphaFoldDB" id="A0A9X9XBP7"/>